<dbReference type="EMBL" id="JAUSSU010000017">
    <property type="protein sequence ID" value="MDQ0116271.1"/>
    <property type="molecule type" value="Genomic_DNA"/>
</dbReference>
<dbReference type="Proteomes" id="UP001229346">
    <property type="component" value="Unassembled WGS sequence"/>
</dbReference>
<gene>
    <name evidence="1" type="ORF">J2T15_005747</name>
</gene>
<proteinExistence type="predicted"/>
<evidence type="ECO:0000313" key="1">
    <source>
        <dbReference type="EMBL" id="MDQ0116271.1"/>
    </source>
</evidence>
<comment type="caution">
    <text evidence="1">The sequence shown here is derived from an EMBL/GenBank/DDBJ whole genome shotgun (WGS) entry which is preliminary data.</text>
</comment>
<reference evidence="1 2" key="1">
    <citation type="submission" date="2023-07" db="EMBL/GenBank/DDBJ databases">
        <title>Sorghum-associated microbial communities from plants grown in Nebraska, USA.</title>
        <authorList>
            <person name="Schachtman D."/>
        </authorList>
    </citation>
    <scope>NUCLEOTIDE SEQUENCE [LARGE SCALE GENOMIC DNA]</scope>
    <source>
        <strain evidence="1 2">CC482</strain>
    </source>
</reference>
<protein>
    <submittedName>
        <fullName evidence="1">Uncharacterized protein</fullName>
    </submittedName>
</protein>
<name>A0ABT9U9D5_PAEHA</name>
<organism evidence="1 2">
    <name type="scientific">Paenibacillus harenae</name>
    <dbReference type="NCBI Taxonomy" id="306543"/>
    <lineage>
        <taxon>Bacteria</taxon>
        <taxon>Bacillati</taxon>
        <taxon>Bacillota</taxon>
        <taxon>Bacilli</taxon>
        <taxon>Bacillales</taxon>
        <taxon>Paenibacillaceae</taxon>
        <taxon>Paenibacillus</taxon>
    </lineage>
</organism>
<accession>A0ABT9U9D5</accession>
<sequence length="126" mass="14568">MMKYGVMYKNELNTHENTFTKDLVMNGVVTTDLTLSEQQMNDIQNLMEQMDIETYRGTNEGNIMEPSSGYQFDIQWKGKPLLVDWRGVFGDDKKAEQMRKLTQLIIGMIESNDAYKKLPAIRGGYE</sequence>
<evidence type="ECO:0000313" key="2">
    <source>
        <dbReference type="Proteomes" id="UP001229346"/>
    </source>
</evidence>
<dbReference type="RefSeq" id="WP_307208320.1">
    <property type="nucleotide sequence ID" value="NZ_JAUSSU010000017.1"/>
</dbReference>
<keyword evidence="2" id="KW-1185">Reference proteome</keyword>